<reference evidence="2" key="1">
    <citation type="submission" date="2025-08" db="UniProtKB">
        <authorList>
            <consortium name="RefSeq"/>
        </authorList>
    </citation>
    <scope>IDENTIFICATION</scope>
    <source>
        <tissue evidence="2">Spleen</tissue>
    </source>
</reference>
<dbReference type="GeneID" id="110216667"/>
<keyword evidence="1" id="KW-1185">Reference proteome</keyword>
<name>A0A6P5L829_PHACI</name>
<dbReference type="KEGG" id="pcw:110216667"/>
<dbReference type="AlphaFoldDB" id="A0A6P5L829"/>
<dbReference type="Proteomes" id="UP000515140">
    <property type="component" value="Unplaced"/>
</dbReference>
<evidence type="ECO:0000313" key="2">
    <source>
        <dbReference type="RefSeq" id="XP_020854188.1"/>
    </source>
</evidence>
<organism evidence="1 2">
    <name type="scientific">Phascolarctos cinereus</name>
    <name type="common">Koala</name>
    <dbReference type="NCBI Taxonomy" id="38626"/>
    <lineage>
        <taxon>Eukaryota</taxon>
        <taxon>Metazoa</taxon>
        <taxon>Chordata</taxon>
        <taxon>Craniata</taxon>
        <taxon>Vertebrata</taxon>
        <taxon>Euteleostomi</taxon>
        <taxon>Mammalia</taxon>
        <taxon>Metatheria</taxon>
        <taxon>Diprotodontia</taxon>
        <taxon>Phascolarctidae</taxon>
        <taxon>Phascolarctos</taxon>
    </lineage>
</organism>
<proteinExistence type="predicted"/>
<evidence type="ECO:0000313" key="1">
    <source>
        <dbReference type="Proteomes" id="UP000515140"/>
    </source>
</evidence>
<dbReference type="RefSeq" id="XP_020854188.1">
    <property type="nucleotide sequence ID" value="XM_020998529.1"/>
</dbReference>
<dbReference type="InParanoid" id="A0A6P5L829"/>
<accession>A0A6P5L829</accession>
<gene>
    <name evidence="2" type="primary">LOC110216667</name>
</gene>
<protein>
    <submittedName>
        <fullName evidence="2">Uncharacterized protein LOC110216667</fullName>
    </submittedName>
</protein>
<sequence>MTTLPSRVSFSASFFRHPLSLGQDEVACLEVPPGSSGTCWVGLARRVWSPERPPFPARARRLLDCPGLAENMGLPEAPSQCSAAYVPWLQCGFVPPNPERKFSRSIWLFVVSRSQRKTHQLFVSSLPGRGCVSGSRLIKMLVTLLFTILVPCCSLTPVSFSSAALPSATGSHHHPGTSPLSSGDLVQESLHLFTIALPCCQLVAWPENLFAVFHLLEAAEVGAKMAEKMQGLP</sequence>